<dbReference type="Pfam" id="PF08530">
    <property type="entry name" value="PepX_C"/>
    <property type="match status" value="1"/>
</dbReference>
<evidence type="ECO:0000259" key="2">
    <source>
        <dbReference type="SMART" id="SM00939"/>
    </source>
</evidence>
<accession>A0A0T7GIC7</accession>
<dbReference type="InterPro" id="IPR005674">
    <property type="entry name" value="CocE/Ser_esterase"/>
</dbReference>
<dbReference type="Gene3D" id="1.10.3020.10">
    <property type="entry name" value="alpha-amino acid ester hydrolase ( Helical cap domain)"/>
    <property type="match status" value="1"/>
</dbReference>
<gene>
    <name evidence="3" type="ORF">NGAL_HAMBI1189_17180</name>
</gene>
<dbReference type="InterPro" id="IPR008979">
    <property type="entry name" value="Galactose-bd-like_sf"/>
</dbReference>
<evidence type="ECO:0000313" key="4">
    <source>
        <dbReference type="Proteomes" id="UP000039660"/>
    </source>
</evidence>
<dbReference type="GO" id="GO:0008239">
    <property type="term" value="F:dipeptidyl-peptidase activity"/>
    <property type="evidence" value="ECO:0007669"/>
    <property type="project" value="InterPro"/>
</dbReference>
<dbReference type="SMART" id="SM00939">
    <property type="entry name" value="PepX_C"/>
    <property type="match status" value="1"/>
</dbReference>
<dbReference type="RefSeq" id="WP_046633167.1">
    <property type="nucleotide sequence ID" value="NZ_CCRK01000003.1"/>
</dbReference>
<dbReference type="AlphaFoldDB" id="A0A0T7GIC7"/>
<dbReference type="NCBIfam" id="TIGR00976">
    <property type="entry name" value="CocE_NonD"/>
    <property type="match status" value="1"/>
</dbReference>
<keyword evidence="1 3" id="KW-0378">Hydrolase</keyword>
<dbReference type="Gene3D" id="2.60.120.260">
    <property type="entry name" value="Galactose-binding domain-like"/>
    <property type="match status" value="1"/>
</dbReference>
<evidence type="ECO:0000256" key="1">
    <source>
        <dbReference type="ARBA" id="ARBA00022801"/>
    </source>
</evidence>
<dbReference type="InterPro" id="IPR013736">
    <property type="entry name" value="Xaa-Pro_dipept_C"/>
</dbReference>
<name>A0A0T7GIC7_NEOGA</name>
<protein>
    <submittedName>
        <fullName evidence="3">Hydrolase CocE/NonD family protein</fullName>
    </submittedName>
</protein>
<evidence type="ECO:0000313" key="3">
    <source>
        <dbReference type="EMBL" id="CDZ47045.1"/>
    </source>
</evidence>
<organism evidence="3 4">
    <name type="scientific">Neorhizobium galegae bv. officinalis</name>
    <dbReference type="NCBI Taxonomy" id="323656"/>
    <lineage>
        <taxon>Bacteria</taxon>
        <taxon>Pseudomonadati</taxon>
        <taxon>Pseudomonadota</taxon>
        <taxon>Alphaproteobacteria</taxon>
        <taxon>Hyphomicrobiales</taxon>
        <taxon>Rhizobiaceae</taxon>
        <taxon>Rhizobium/Agrobacterium group</taxon>
        <taxon>Neorhizobium</taxon>
    </lineage>
</organism>
<proteinExistence type="predicted"/>
<dbReference type="SUPFAM" id="SSF53474">
    <property type="entry name" value="alpha/beta-Hydrolases"/>
    <property type="match status" value="1"/>
</dbReference>
<dbReference type="InterPro" id="IPR029058">
    <property type="entry name" value="AB_hydrolase_fold"/>
</dbReference>
<dbReference type="Proteomes" id="UP000039660">
    <property type="component" value="Unassembled WGS sequence"/>
</dbReference>
<feature type="domain" description="Xaa-Pro dipeptidyl-peptidase C-terminal" evidence="2">
    <location>
        <begin position="303"/>
        <end position="534"/>
    </location>
</feature>
<dbReference type="EMBL" id="CCRK01000003">
    <property type="protein sequence ID" value="CDZ47045.1"/>
    <property type="molecule type" value="Genomic_DNA"/>
</dbReference>
<dbReference type="Gene3D" id="3.40.50.1820">
    <property type="entry name" value="alpha/beta hydrolase"/>
    <property type="match status" value="1"/>
</dbReference>
<sequence length="543" mass="57879">MTTPRAPYGVAGPERGELLLDDGVVLVSDIYRPQGEGRFPVLLMRQPYGRAIASTLVLAHPSWYAAHGYIVVIQDVRGCGDSGGVFEAFVSEIADGARTLEWAAALPGSNGKLGLYGFSYQAVTQYFAIAGKGNVRPDAIAPAMGSWIPRDDWAYEGNAFRLGLNAGWAAQMARLTAARREDAGTFSALGGAADDAALRDLLVSRSDISHLAKWVADESDYWDAVSPGVLLADDPLDIPVLHTGGWADFLLQGTWAADAAFRRKHPESSHLVIGPWEHAPWNRACGATDMGQAAEFSVDRAQLAFFDFYLKGLGEKPQPVRLFDMGRRSWLHLAGRPAVSEAEFFLSSSGLGAAMVSDGRLSIGSGAEGRDTFVHDPTRPTALVGGHLGTPAGFADRSGHDNRADVAVYISAPFDAARSYIGEAFAEIEVETQSEGFDLCATLSLVAPSGEARVLSTAYARLAGGRRILARVSLRPICVTVSEGFALRLSLQGAGVPVFEVHPGDGPFASVSEMARRPITISICHGGTTRSRLIMPEALDHVA</sequence>
<reference evidence="3 4" key="1">
    <citation type="submission" date="2014-08" db="EMBL/GenBank/DDBJ databases">
        <authorList>
            <person name="Chen Y.-H."/>
        </authorList>
    </citation>
    <scope>NUCLEOTIDE SEQUENCE [LARGE SCALE GENOMIC DNA]</scope>
</reference>
<dbReference type="InterPro" id="IPR000383">
    <property type="entry name" value="Xaa-Pro-like_dom"/>
</dbReference>
<dbReference type="Pfam" id="PF02129">
    <property type="entry name" value="Peptidase_S15"/>
    <property type="match status" value="1"/>
</dbReference>
<dbReference type="SUPFAM" id="SSF49785">
    <property type="entry name" value="Galactose-binding domain-like"/>
    <property type="match status" value="1"/>
</dbReference>